<proteinExistence type="inferred from homology"/>
<organism evidence="8 9">
    <name type="scientific">Candidatus Doudnabacteria bacterium RIFCSPHIGHO2_01_FULL_46_14</name>
    <dbReference type="NCBI Taxonomy" id="1817824"/>
    <lineage>
        <taxon>Bacteria</taxon>
        <taxon>Candidatus Doudnaibacteriota</taxon>
    </lineage>
</organism>
<evidence type="ECO:0000256" key="7">
    <source>
        <dbReference type="HAMAP-Rule" id="MF_01416"/>
    </source>
</evidence>
<reference evidence="8 9" key="1">
    <citation type="journal article" date="2016" name="Nat. Commun.">
        <title>Thousands of microbial genomes shed light on interconnected biogeochemical processes in an aquifer system.</title>
        <authorList>
            <person name="Anantharaman K."/>
            <person name="Brown C.T."/>
            <person name="Hug L.A."/>
            <person name="Sharon I."/>
            <person name="Castelle C.J."/>
            <person name="Probst A.J."/>
            <person name="Thomas B.C."/>
            <person name="Singh A."/>
            <person name="Wilkins M.J."/>
            <person name="Karaoz U."/>
            <person name="Brodie E.L."/>
            <person name="Williams K.H."/>
            <person name="Hubbard S.S."/>
            <person name="Banfield J.F."/>
        </authorList>
    </citation>
    <scope>NUCLEOTIDE SEQUENCE [LARGE SCALE GENOMIC DNA]</scope>
</reference>
<dbReference type="Pfam" id="PF00213">
    <property type="entry name" value="OSCP"/>
    <property type="match status" value="1"/>
</dbReference>
<gene>
    <name evidence="7" type="primary">atpH</name>
    <name evidence="8" type="ORF">A2751_05070</name>
</gene>
<sequence length="132" mass="14870">MKYTVPQYAQALYEALHGTKDMDHEKILDNFARLLQQNGDLGKFSQIEEAFVKHEKTAKGIKTADVITARKLSGTEQEKLIRELNDYLGTKVDLKKKVDEGILGGVIIQVEDKLIDGSIKRNLQDLKNNLAT</sequence>
<accession>A0A1F5NPM7</accession>
<comment type="caution">
    <text evidence="8">The sequence shown here is derived from an EMBL/GenBank/DDBJ whole genome shotgun (WGS) entry which is preliminary data.</text>
</comment>
<keyword evidence="7" id="KW-0139">CF(1)</keyword>
<evidence type="ECO:0000256" key="6">
    <source>
        <dbReference type="ARBA" id="ARBA00023310"/>
    </source>
</evidence>
<dbReference type="HAMAP" id="MF_01416">
    <property type="entry name" value="ATP_synth_delta_bact"/>
    <property type="match status" value="1"/>
</dbReference>
<keyword evidence="2 7" id="KW-0813">Transport</keyword>
<comment type="function">
    <text evidence="7">This protein is part of the stalk that links CF(0) to CF(1). It either transmits conformational changes from CF(0) to CF(1) or is implicated in proton conduction.</text>
</comment>
<evidence type="ECO:0000256" key="4">
    <source>
        <dbReference type="ARBA" id="ARBA00023065"/>
    </source>
</evidence>
<keyword evidence="4 7" id="KW-0406">Ion transport</keyword>
<dbReference type="Proteomes" id="UP000176864">
    <property type="component" value="Unassembled WGS sequence"/>
</dbReference>
<dbReference type="EMBL" id="MFEK01000006">
    <property type="protein sequence ID" value="OGE79330.1"/>
    <property type="molecule type" value="Genomic_DNA"/>
</dbReference>
<comment type="subcellular location">
    <subcellularLocation>
        <location evidence="7">Cell membrane</location>
        <topology evidence="7">Peripheral membrane protein</topology>
    </subcellularLocation>
    <subcellularLocation>
        <location evidence="1">Membrane</location>
    </subcellularLocation>
</comment>
<evidence type="ECO:0000313" key="8">
    <source>
        <dbReference type="EMBL" id="OGE79330.1"/>
    </source>
</evidence>
<evidence type="ECO:0000256" key="2">
    <source>
        <dbReference type="ARBA" id="ARBA00022448"/>
    </source>
</evidence>
<evidence type="ECO:0000256" key="1">
    <source>
        <dbReference type="ARBA" id="ARBA00004370"/>
    </source>
</evidence>
<dbReference type="STRING" id="1817824.A2751_05070"/>
<dbReference type="InterPro" id="IPR000711">
    <property type="entry name" value="ATPase_OSCP/dsu"/>
</dbReference>
<protein>
    <recommendedName>
        <fullName evidence="7">ATP synthase subunit delta</fullName>
    </recommendedName>
    <alternativeName>
        <fullName evidence="7">ATP synthase F(1) sector subunit delta</fullName>
    </alternativeName>
    <alternativeName>
        <fullName evidence="7">F-type ATPase subunit delta</fullName>
        <shortName evidence="7">F-ATPase subunit delta</shortName>
    </alternativeName>
</protein>
<evidence type="ECO:0000256" key="5">
    <source>
        <dbReference type="ARBA" id="ARBA00023136"/>
    </source>
</evidence>
<dbReference type="NCBIfam" id="TIGR01145">
    <property type="entry name" value="ATP_synt_delta"/>
    <property type="match status" value="1"/>
</dbReference>
<name>A0A1F5NPM7_9BACT</name>
<dbReference type="GO" id="GO:0046933">
    <property type="term" value="F:proton-transporting ATP synthase activity, rotational mechanism"/>
    <property type="evidence" value="ECO:0007669"/>
    <property type="project" value="UniProtKB-UniRule"/>
</dbReference>
<evidence type="ECO:0000313" key="9">
    <source>
        <dbReference type="Proteomes" id="UP000176864"/>
    </source>
</evidence>
<comment type="function">
    <text evidence="7">F(1)F(0) ATP synthase produces ATP from ADP in the presence of a proton or sodium gradient. F-type ATPases consist of two structural domains, F(1) containing the extramembraneous catalytic core and F(0) containing the membrane proton channel, linked together by a central stalk and a peripheral stalk. During catalysis, ATP synthesis in the catalytic domain of F(1) is coupled via a rotary mechanism of the central stalk subunits to proton translocation.</text>
</comment>
<dbReference type="PANTHER" id="PTHR11910">
    <property type="entry name" value="ATP SYNTHASE DELTA CHAIN"/>
    <property type="match status" value="1"/>
</dbReference>
<evidence type="ECO:0000256" key="3">
    <source>
        <dbReference type="ARBA" id="ARBA00022781"/>
    </source>
</evidence>
<dbReference type="AlphaFoldDB" id="A0A1F5NPM7"/>
<dbReference type="GO" id="GO:0005886">
    <property type="term" value="C:plasma membrane"/>
    <property type="evidence" value="ECO:0007669"/>
    <property type="project" value="UniProtKB-SubCell"/>
</dbReference>
<keyword evidence="3 7" id="KW-0375">Hydrogen ion transport</keyword>
<dbReference type="GO" id="GO:0045259">
    <property type="term" value="C:proton-transporting ATP synthase complex"/>
    <property type="evidence" value="ECO:0007669"/>
    <property type="project" value="UniProtKB-KW"/>
</dbReference>
<keyword evidence="7" id="KW-1003">Cell membrane</keyword>
<keyword evidence="6 7" id="KW-0066">ATP synthesis</keyword>
<keyword evidence="5 7" id="KW-0472">Membrane</keyword>
<comment type="similarity">
    <text evidence="7">Belongs to the ATPase delta chain family.</text>
</comment>